<feature type="active site" description="Proton donor" evidence="3">
    <location>
        <position position="98"/>
    </location>
</feature>
<gene>
    <name evidence="5" type="ORF">A2V81_01875</name>
</gene>
<feature type="binding site" evidence="4">
    <location>
        <position position="99"/>
    </location>
    <ligand>
        <name>D-ribulose 5-phosphate</name>
        <dbReference type="ChEBI" id="CHEBI:58121"/>
    </ligand>
</feature>
<dbReference type="Proteomes" id="UP000177614">
    <property type="component" value="Unassembled WGS sequence"/>
</dbReference>
<dbReference type="NCBIfam" id="NF004051">
    <property type="entry name" value="PRK05571.1"/>
    <property type="match status" value="1"/>
</dbReference>
<feature type="binding site" evidence="4">
    <location>
        <begin position="8"/>
        <end position="9"/>
    </location>
    <ligand>
        <name>D-ribulose 5-phosphate</name>
        <dbReference type="ChEBI" id="CHEBI:58121"/>
    </ligand>
</feature>
<feature type="binding site" evidence="4">
    <location>
        <position position="136"/>
    </location>
    <ligand>
        <name>D-ribulose 5-phosphate</name>
        <dbReference type="ChEBI" id="CHEBI:58121"/>
    </ligand>
</feature>
<dbReference type="SUPFAM" id="SSF89623">
    <property type="entry name" value="Ribose/Galactose isomerase RpiB/AlsB"/>
    <property type="match status" value="1"/>
</dbReference>
<accession>A0A1F4XKN6</accession>
<dbReference type="InterPro" id="IPR003500">
    <property type="entry name" value="RpiB_LacA_LacB"/>
</dbReference>
<evidence type="ECO:0000256" key="2">
    <source>
        <dbReference type="ARBA" id="ARBA00023235"/>
    </source>
</evidence>
<dbReference type="AlphaFoldDB" id="A0A1F4XKN6"/>
<dbReference type="PIRSF" id="PIRSF005384">
    <property type="entry name" value="RpiB_LacA_B"/>
    <property type="match status" value="1"/>
</dbReference>
<name>A0A1F4XKN6_9BACT</name>
<dbReference type="GO" id="GO:0019316">
    <property type="term" value="P:D-allose catabolic process"/>
    <property type="evidence" value="ECO:0007669"/>
    <property type="project" value="TreeGrafter"/>
</dbReference>
<feature type="binding site" evidence="4">
    <location>
        <begin position="66"/>
        <end position="70"/>
    </location>
    <ligand>
        <name>D-ribulose 5-phosphate</name>
        <dbReference type="ChEBI" id="CHEBI:58121"/>
    </ligand>
</feature>
<dbReference type="InterPro" id="IPR036569">
    <property type="entry name" value="RpiB_LacA_LacB_sf"/>
</dbReference>
<dbReference type="InterPro" id="IPR004785">
    <property type="entry name" value="RpiB"/>
</dbReference>
<feature type="binding site" evidence="4">
    <location>
        <position position="109"/>
    </location>
    <ligand>
        <name>D-ribulose 5-phosphate</name>
        <dbReference type="ChEBI" id="CHEBI:58121"/>
    </ligand>
</feature>
<dbReference type="PANTHER" id="PTHR30345:SF0">
    <property type="entry name" value="DNA DAMAGE-REPAIR_TOLERATION PROTEIN DRT102"/>
    <property type="match status" value="1"/>
</dbReference>
<organism evidence="5 6">
    <name type="scientific">Candidatus Abawacabacteria bacterium RBG_16_42_10</name>
    <dbReference type="NCBI Taxonomy" id="1817814"/>
    <lineage>
        <taxon>Bacteria</taxon>
        <taxon>Candidatus Abawacaibacteriota</taxon>
    </lineage>
</organism>
<feature type="active site" description="Proton acceptor" evidence="3">
    <location>
        <position position="65"/>
    </location>
</feature>
<sequence length="147" mass="16087">MKIYLGYDHAGQSLKEPVLAVLAELGHEAKDFGSKGDNNDDYPDFAQKVAEKVQKDPASRGILMCGTGVGMAMVANKFHGIRAAFADSVELARLGRAHNDANILTMAGRMTNEEVAKNIVKTFLETLFEGGRHERRVNKITALENKL</sequence>
<reference evidence="5 6" key="1">
    <citation type="journal article" date="2016" name="Nat. Commun.">
        <title>Thousands of microbial genomes shed light on interconnected biogeochemical processes in an aquifer system.</title>
        <authorList>
            <person name="Anantharaman K."/>
            <person name="Brown C.T."/>
            <person name="Hug L.A."/>
            <person name="Sharon I."/>
            <person name="Castelle C.J."/>
            <person name="Probst A.J."/>
            <person name="Thomas B.C."/>
            <person name="Singh A."/>
            <person name="Wilkins M.J."/>
            <person name="Karaoz U."/>
            <person name="Brodie E.L."/>
            <person name="Williams K.H."/>
            <person name="Hubbard S.S."/>
            <person name="Banfield J.F."/>
        </authorList>
    </citation>
    <scope>NUCLEOTIDE SEQUENCE [LARGE SCALE GENOMIC DNA]</scope>
</reference>
<evidence type="ECO:0000313" key="5">
    <source>
        <dbReference type="EMBL" id="OGC82265.1"/>
    </source>
</evidence>
<dbReference type="Gene3D" id="3.40.1400.10">
    <property type="entry name" value="Sugar-phosphate isomerase, RpiB/LacA/LacB"/>
    <property type="match status" value="1"/>
</dbReference>
<proteinExistence type="inferred from homology"/>
<evidence type="ECO:0000256" key="1">
    <source>
        <dbReference type="ARBA" id="ARBA00008754"/>
    </source>
</evidence>
<dbReference type="PANTHER" id="PTHR30345">
    <property type="entry name" value="RIBOSE-5-PHOSPHATE ISOMERASE B"/>
    <property type="match status" value="1"/>
</dbReference>
<evidence type="ECO:0000256" key="4">
    <source>
        <dbReference type="PIRSR" id="PIRSR005384-2"/>
    </source>
</evidence>
<dbReference type="GO" id="GO:0009052">
    <property type="term" value="P:pentose-phosphate shunt, non-oxidative branch"/>
    <property type="evidence" value="ECO:0007669"/>
    <property type="project" value="TreeGrafter"/>
</dbReference>
<keyword evidence="2 5" id="KW-0413">Isomerase</keyword>
<feature type="binding site" evidence="4">
    <location>
        <position position="132"/>
    </location>
    <ligand>
        <name>D-ribulose 5-phosphate</name>
        <dbReference type="ChEBI" id="CHEBI:58121"/>
    </ligand>
</feature>
<dbReference type="GO" id="GO:0004751">
    <property type="term" value="F:ribose-5-phosphate isomerase activity"/>
    <property type="evidence" value="ECO:0007669"/>
    <property type="project" value="TreeGrafter"/>
</dbReference>
<dbReference type="STRING" id="1817814.A2V81_01875"/>
<dbReference type="Pfam" id="PF02502">
    <property type="entry name" value="LacAB_rpiB"/>
    <property type="match status" value="1"/>
</dbReference>
<evidence type="ECO:0000256" key="3">
    <source>
        <dbReference type="PIRSR" id="PIRSR005384-1"/>
    </source>
</evidence>
<dbReference type="NCBIfam" id="TIGR01120">
    <property type="entry name" value="rpiB"/>
    <property type="match status" value="1"/>
</dbReference>
<dbReference type="EMBL" id="MEWR01000008">
    <property type="protein sequence ID" value="OGC82265.1"/>
    <property type="molecule type" value="Genomic_DNA"/>
</dbReference>
<dbReference type="NCBIfam" id="TIGR00689">
    <property type="entry name" value="rpiB_lacA_lacB"/>
    <property type="match status" value="1"/>
</dbReference>
<comment type="similarity">
    <text evidence="1">Belongs to the LacAB/RpiB family.</text>
</comment>
<evidence type="ECO:0000313" key="6">
    <source>
        <dbReference type="Proteomes" id="UP000177614"/>
    </source>
</evidence>
<protein>
    <submittedName>
        <fullName evidence="5">Ribose 5-phosphate isomerase B</fullName>
    </submittedName>
</protein>
<comment type="caution">
    <text evidence="5">The sequence shown here is derived from an EMBL/GenBank/DDBJ whole genome shotgun (WGS) entry which is preliminary data.</text>
</comment>